<sequence>MFLMIFVQSVSSNRDIPNSSKYSYSTKYLLCLNFIIHLYVYLNEFFYIMNSLYINTHRKFDVTKYLHVHNI</sequence>
<accession>A0A397TYS4</accession>
<dbReference type="EMBL" id="QKWP01002493">
    <property type="protein sequence ID" value="RIB03150.1"/>
    <property type="molecule type" value="Genomic_DNA"/>
</dbReference>
<comment type="caution">
    <text evidence="2">The sequence shown here is derived from an EMBL/GenBank/DDBJ whole genome shotgun (WGS) entry which is preliminary data.</text>
</comment>
<dbReference type="AlphaFoldDB" id="A0A397TYS4"/>
<evidence type="ECO:0000313" key="2">
    <source>
        <dbReference type="EMBL" id="RIB03150.1"/>
    </source>
</evidence>
<protein>
    <submittedName>
        <fullName evidence="2">Uncharacterized protein</fullName>
    </submittedName>
</protein>
<evidence type="ECO:0000256" key="1">
    <source>
        <dbReference type="SAM" id="Phobius"/>
    </source>
</evidence>
<keyword evidence="1" id="KW-1133">Transmembrane helix</keyword>
<keyword evidence="3" id="KW-1185">Reference proteome</keyword>
<organism evidence="2 3">
    <name type="scientific">Gigaspora rosea</name>
    <dbReference type="NCBI Taxonomy" id="44941"/>
    <lineage>
        <taxon>Eukaryota</taxon>
        <taxon>Fungi</taxon>
        <taxon>Fungi incertae sedis</taxon>
        <taxon>Mucoromycota</taxon>
        <taxon>Glomeromycotina</taxon>
        <taxon>Glomeromycetes</taxon>
        <taxon>Diversisporales</taxon>
        <taxon>Gigasporaceae</taxon>
        <taxon>Gigaspora</taxon>
    </lineage>
</organism>
<evidence type="ECO:0000313" key="3">
    <source>
        <dbReference type="Proteomes" id="UP000266673"/>
    </source>
</evidence>
<keyword evidence="1" id="KW-0472">Membrane</keyword>
<name>A0A397TYS4_9GLOM</name>
<gene>
    <name evidence="2" type="ORF">C2G38_2123708</name>
</gene>
<keyword evidence="1" id="KW-0812">Transmembrane</keyword>
<reference evidence="2 3" key="1">
    <citation type="submission" date="2018-06" db="EMBL/GenBank/DDBJ databases">
        <title>Comparative genomics reveals the genomic features of Rhizophagus irregularis, R. cerebriforme, R. diaphanum and Gigaspora rosea, and their symbiotic lifestyle signature.</title>
        <authorList>
            <person name="Morin E."/>
            <person name="San Clemente H."/>
            <person name="Chen E.C.H."/>
            <person name="De La Providencia I."/>
            <person name="Hainaut M."/>
            <person name="Kuo A."/>
            <person name="Kohler A."/>
            <person name="Murat C."/>
            <person name="Tang N."/>
            <person name="Roy S."/>
            <person name="Loubradou J."/>
            <person name="Henrissat B."/>
            <person name="Grigoriev I.V."/>
            <person name="Corradi N."/>
            <person name="Roux C."/>
            <person name="Martin F.M."/>
        </authorList>
    </citation>
    <scope>NUCLEOTIDE SEQUENCE [LARGE SCALE GENOMIC DNA]</scope>
    <source>
        <strain evidence="2 3">DAOM 194757</strain>
    </source>
</reference>
<proteinExistence type="predicted"/>
<feature type="transmembrane region" description="Helical" evidence="1">
    <location>
        <begin position="27"/>
        <end position="49"/>
    </location>
</feature>
<dbReference type="Proteomes" id="UP000266673">
    <property type="component" value="Unassembled WGS sequence"/>
</dbReference>